<keyword evidence="3 7" id="KW-0808">Transferase</keyword>
<dbReference type="NCBIfam" id="TIGR00544">
    <property type="entry name" value="lgt"/>
    <property type="match status" value="1"/>
</dbReference>
<sequence>MDIAFLVVGLLTLLGGAALLWIDLRRLVKNERVSRFVHKDALFLGFGFLCLALSGGFLAGAIITWNEYAISSGDATMAILGGILTTIFFSSLWCAFYVRFYKPKMDNSHLKWVKLVLYGSIPCALLSFLLFTEGLAPYLTYPLYSGIHIGGDGISLLRAGEYVSGGLHIAWYGVIMIGGALVSYFVSDHYFYQKYGKHGMLDGTLLVAFPAGVIGARIWYVVGNWNGDGAGGPNFSEALADGRWYEVFEIWNGGLTIIGGAVAGIIAGVLFLHFTKKYVDIRWAVDVVVPTILIAQAIGRWGNFFNCEVYGAETSISSWSFLPSIIINQMHIANNGEPMAEGMMHVPLFLIESVINLAGYFIIAKLVPFVWRKYRPSGSLLGLYMVWYGIVRMIMEPLRDPSFNMGADGNWSFWNSLVYIIIGVVFIGGLYLYDFLMAKRKEKAAQEDEGNE</sequence>
<comment type="caution">
    <text evidence="8">The sequence shown here is derived from an EMBL/GenBank/DDBJ whole genome shotgun (WGS) entry which is preliminary data.</text>
</comment>
<dbReference type="GO" id="GO:0042158">
    <property type="term" value="P:lipoprotein biosynthetic process"/>
    <property type="evidence" value="ECO:0007669"/>
    <property type="project" value="UniProtKB-UniRule"/>
</dbReference>
<feature type="transmembrane region" description="Helical" evidence="7">
    <location>
        <begin position="199"/>
        <end position="220"/>
    </location>
</feature>
<dbReference type="GO" id="GO:0005886">
    <property type="term" value="C:plasma membrane"/>
    <property type="evidence" value="ECO:0007669"/>
    <property type="project" value="UniProtKB-SubCell"/>
</dbReference>
<comment type="similarity">
    <text evidence="1 7">Belongs to the Lgt family.</text>
</comment>
<dbReference type="PANTHER" id="PTHR30589">
    <property type="entry name" value="PROLIPOPROTEIN DIACYLGLYCERYL TRANSFERASE"/>
    <property type="match status" value="1"/>
</dbReference>
<evidence type="ECO:0000256" key="4">
    <source>
        <dbReference type="ARBA" id="ARBA00022692"/>
    </source>
</evidence>
<evidence type="ECO:0000256" key="2">
    <source>
        <dbReference type="ARBA" id="ARBA00022475"/>
    </source>
</evidence>
<comment type="subcellular location">
    <subcellularLocation>
        <location evidence="7">Cell membrane</location>
        <topology evidence="7">Multi-pass membrane protein</topology>
    </subcellularLocation>
</comment>
<evidence type="ECO:0000256" key="6">
    <source>
        <dbReference type="ARBA" id="ARBA00023136"/>
    </source>
</evidence>
<dbReference type="Pfam" id="PF01790">
    <property type="entry name" value="LGT"/>
    <property type="match status" value="1"/>
</dbReference>
<reference evidence="8" key="2">
    <citation type="journal article" date="2021" name="PeerJ">
        <title>Extensive microbial diversity within the chicken gut microbiome revealed by metagenomics and culture.</title>
        <authorList>
            <person name="Gilroy R."/>
            <person name="Ravi A."/>
            <person name="Getino M."/>
            <person name="Pursley I."/>
            <person name="Horton D.L."/>
            <person name="Alikhan N.F."/>
            <person name="Baker D."/>
            <person name="Gharbi K."/>
            <person name="Hall N."/>
            <person name="Watson M."/>
            <person name="Adriaenssens E.M."/>
            <person name="Foster-Nyarko E."/>
            <person name="Jarju S."/>
            <person name="Secka A."/>
            <person name="Antonio M."/>
            <person name="Oren A."/>
            <person name="Chaudhuri R.R."/>
            <person name="La Ragione R."/>
            <person name="Hildebrand F."/>
            <person name="Pallen M.J."/>
        </authorList>
    </citation>
    <scope>NUCLEOTIDE SEQUENCE</scope>
    <source>
        <strain evidence="8">17113</strain>
    </source>
</reference>
<organism evidence="8 9">
    <name type="scientific">Candidatus Alloenteromonas pullistercoris</name>
    <dbReference type="NCBI Taxonomy" id="2840785"/>
    <lineage>
        <taxon>Bacteria</taxon>
        <taxon>Bacillati</taxon>
        <taxon>Bacillota</taxon>
        <taxon>Bacillota incertae sedis</taxon>
        <taxon>Candidatus Alloenteromonas</taxon>
    </lineage>
</organism>
<dbReference type="InterPro" id="IPR001640">
    <property type="entry name" value="Lgt"/>
</dbReference>
<accession>A0A9D9DII6</accession>
<evidence type="ECO:0000313" key="8">
    <source>
        <dbReference type="EMBL" id="MBO8426820.1"/>
    </source>
</evidence>
<evidence type="ECO:0000256" key="3">
    <source>
        <dbReference type="ARBA" id="ARBA00022679"/>
    </source>
</evidence>
<evidence type="ECO:0000256" key="1">
    <source>
        <dbReference type="ARBA" id="ARBA00007150"/>
    </source>
</evidence>
<keyword evidence="2 7" id="KW-1003">Cell membrane</keyword>
<feature type="transmembrane region" description="Helical" evidence="7">
    <location>
        <begin position="169"/>
        <end position="187"/>
    </location>
</feature>
<dbReference type="Proteomes" id="UP000823634">
    <property type="component" value="Unassembled WGS sequence"/>
</dbReference>
<feature type="transmembrane region" description="Helical" evidence="7">
    <location>
        <begin position="348"/>
        <end position="371"/>
    </location>
</feature>
<dbReference type="EC" id="2.5.1.145" evidence="7"/>
<comment type="function">
    <text evidence="7">Catalyzes the transfer of the diacylglyceryl group from phosphatidylglycerol to the sulfhydryl group of the N-terminal cysteine of a prolipoprotein, the first step in the formation of mature lipoproteins.</text>
</comment>
<protein>
    <recommendedName>
        <fullName evidence="7">Phosphatidylglycerol--prolipoprotein diacylglyceryl transferase</fullName>
        <ecNumber evidence="7">2.5.1.145</ecNumber>
    </recommendedName>
</protein>
<dbReference type="HAMAP" id="MF_01147">
    <property type="entry name" value="Lgt"/>
    <property type="match status" value="1"/>
</dbReference>
<dbReference type="PROSITE" id="PS01311">
    <property type="entry name" value="LGT"/>
    <property type="match status" value="1"/>
</dbReference>
<dbReference type="AlphaFoldDB" id="A0A9D9DII6"/>
<keyword evidence="4 7" id="KW-0812">Transmembrane</keyword>
<name>A0A9D9DII6_9FIRM</name>
<keyword evidence="6 7" id="KW-0472">Membrane</keyword>
<evidence type="ECO:0000256" key="5">
    <source>
        <dbReference type="ARBA" id="ARBA00022989"/>
    </source>
</evidence>
<feature type="transmembrane region" description="Helical" evidence="7">
    <location>
        <begin position="283"/>
        <end position="302"/>
    </location>
</feature>
<comment type="caution">
    <text evidence="7">Lacks conserved residue(s) required for the propagation of feature annotation.</text>
</comment>
<dbReference type="PANTHER" id="PTHR30589:SF0">
    <property type="entry name" value="PHOSPHATIDYLGLYCEROL--PROLIPOPROTEIN DIACYLGLYCERYL TRANSFERASE"/>
    <property type="match status" value="1"/>
</dbReference>
<evidence type="ECO:0000256" key="7">
    <source>
        <dbReference type="HAMAP-Rule" id="MF_01147"/>
    </source>
</evidence>
<feature type="transmembrane region" description="Helical" evidence="7">
    <location>
        <begin position="378"/>
        <end position="395"/>
    </location>
</feature>
<feature type="binding site" evidence="7">
    <location>
        <position position="300"/>
    </location>
    <ligand>
        <name>a 1,2-diacyl-sn-glycero-3-phospho-(1'-sn-glycerol)</name>
        <dbReference type="ChEBI" id="CHEBI:64716"/>
    </ligand>
</feature>
<proteinExistence type="inferred from homology"/>
<dbReference type="GO" id="GO:0008961">
    <property type="term" value="F:phosphatidylglycerol-prolipoprotein diacylglyceryl transferase activity"/>
    <property type="evidence" value="ECO:0007669"/>
    <property type="project" value="UniProtKB-UniRule"/>
</dbReference>
<dbReference type="EMBL" id="JADINA010000038">
    <property type="protein sequence ID" value="MBO8426820.1"/>
    <property type="molecule type" value="Genomic_DNA"/>
</dbReference>
<gene>
    <name evidence="7 8" type="primary">lgt</name>
    <name evidence="8" type="ORF">IAC61_05895</name>
</gene>
<reference evidence="8" key="1">
    <citation type="submission" date="2020-10" db="EMBL/GenBank/DDBJ databases">
        <authorList>
            <person name="Gilroy R."/>
        </authorList>
    </citation>
    <scope>NUCLEOTIDE SEQUENCE</scope>
    <source>
        <strain evidence="8">17113</strain>
    </source>
</reference>
<feature type="transmembrane region" description="Helical" evidence="7">
    <location>
        <begin position="6"/>
        <end position="22"/>
    </location>
</feature>
<feature type="transmembrane region" description="Helical" evidence="7">
    <location>
        <begin position="411"/>
        <end position="433"/>
    </location>
</feature>
<feature type="transmembrane region" description="Helical" evidence="7">
    <location>
        <begin position="112"/>
        <end position="131"/>
    </location>
</feature>
<feature type="transmembrane region" description="Helical" evidence="7">
    <location>
        <begin position="77"/>
        <end position="100"/>
    </location>
</feature>
<keyword evidence="5 7" id="KW-1133">Transmembrane helix</keyword>
<comment type="catalytic activity">
    <reaction evidence="7">
        <text>L-cysteinyl-[prolipoprotein] + a 1,2-diacyl-sn-glycero-3-phospho-(1'-sn-glycerol) = an S-1,2-diacyl-sn-glyceryl-L-cysteinyl-[prolipoprotein] + sn-glycerol 1-phosphate + H(+)</text>
        <dbReference type="Rhea" id="RHEA:56712"/>
        <dbReference type="Rhea" id="RHEA-COMP:14679"/>
        <dbReference type="Rhea" id="RHEA-COMP:14680"/>
        <dbReference type="ChEBI" id="CHEBI:15378"/>
        <dbReference type="ChEBI" id="CHEBI:29950"/>
        <dbReference type="ChEBI" id="CHEBI:57685"/>
        <dbReference type="ChEBI" id="CHEBI:64716"/>
        <dbReference type="ChEBI" id="CHEBI:140658"/>
        <dbReference type="EC" id="2.5.1.145"/>
    </reaction>
</comment>
<evidence type="ECO:0000313" key="9">
    <source>
        <dbReference type="Proteomes" id="UP000823634"/>
    </source>
</evidence>
<feature type="transmembrane region" description="Helical" evidence="7">
    <location>
        <begin position="42"/>
        <end position="65"/>
    </location>
</feature>
<comment type="pathway">
    <text evidence="7">Protein modification; lipoprotein biosynthesis (diacylglyceryl transfer).</text>
</comment>
<feature type="transmembrane region" description="Helical" evidence="7">
    <location>
        <begin position="250"/>
        <end position="271"/>
    </location>
</feature>